<comment type="catalytic activity">
    <reaction evidence="9 10">
        <text>tRNA(Ile) + L-isoleucine + ATP = L-isoleucyl-tRNA(Ile) + AMP + diphosphate</text>
        <dbReference type="Rhea" id="RHEA:11060"/>
        <dbReference type="Rhea" id="RHEA-COMP:9666"/>
        <dbReference type="Rhea" id="RHEA-COMP:9695"/>
        <dbReference type="ChEBI" id="CHEBI:30616"/>
        <dbReference type="ChEBI" id="CHEBI:33019"/>
        <dbReference type="ChEBI" id="CHEBI:58045"/>
        <dbReference type="ChEBI" id="CHEBI:78442"/>
        <dbReference type="ChEBI" id="CHEBI:78528"/>
        <dbReference type="ChEBI" id="CHEBI:456215"/>
        <dbReference type="EC" id="6.1.1.5"/>
    </reaction>
</comment>
<dbReference type="GO" id="GO:0000049">
    <property type="term" value="F:tRNA binding"/>
    <property type="evidence" value="ECO:0007669"/>
    <property type="project" value="InterPro"/>
</dbReference>
<comment type="caution">
    <text evidence="14">The sequence shown here is derived from an EMBL/GenBank/DDBJ whole genome shotgun (WGS) entry which is preliminary data.</text>
</comment>
<comment type="subcellular location">
    <subcellularLocation>
        <location evidence="10">Cytoplasm</location>
    </subcellularLocation>
</comment>
<dbReference type="InterPro" id="IPR013155">
    <property type="entry name" value="M/V/L/I-tRNA-synth_anticd-bd"/>
</dbReference>
<dbReference type="Gene3D" id="3.40.50.620">
    <property type="entry name" value="HUPs"/>
    <property type="match status" value="2"/>
</dbReference>
<keyword evidence="15" id="KW-1185">Reference proteome</keyword>
<evidence type="ECO:0000259" key="13">
    <source>
        <dbReference type="Pfam" id="PF08264"/>
    </source>
</evidence>
<dbReference type="GO" id="GO:0004822">
    <property type="term" value="F:isoleucine-tRNA ligase activity"/>
    <property type="evidence" value="ECO:0007669"/>
    <property type="project" value="UniProtKB-UniRule"/>
</dbReference>
<dbReference type="AlphaFoldDB" id="A0A6G4WHF2"/>
<dbReference type="RefSeq" id="WP_165031498.1">
    <property type="nucleotide sequence ID" value="NZ_JAAKZF010000037.1"/>
</dbReference>
<organism evidence="14 15">
    <name type="scientific">Allomesorhizobium camelthorni</name>
    <dbReference type="NCBI Taxonomy" id="475069"/>
    <lineage>
        <taxon>Bacteria</taxon>
        <taxon>Pseudomonadati</taxon>
        <taxon>Pseudomonadota</taxon>
        <taxon>Alphaproteobacteria</taxon>
        <taxon>Hyphomicrobiales</taxon>
        <taxon>Phyllobacteriaceae</taxon>
        <taxon>Allomesorhizobium</taxon>
    </lineage>
</organism>
<evidence type="ECO:0000256" key="5">
    <source>
        <dbReference type="ARBA" id="ARBA00022840"/>
    </source>
</evidence>
<keyword evidence="5 10" id="KW-0067">ATP-binding</keyword>
<gene>
    <name evidence="10" type="primary">ileS</name>
    <name evidence="14" type="ORF">G6N73_21990</name>
</gene>
<reference evidence="14 15" key="1">
    <citation type="submission" date="2020-02" db="EMBL/GenBank/DDBJ databases">
        <title>Genome sequence of strain CCNWXJ40-4.</title>
        <authorList>
            <person name="Gao J."/>
            <person name="Sun J."/>
        </authorList>
    </citation>
    <scope>NUCLEOTIDE SEQUENCE [LARGE SCALE GENOMIC DNA]</scope>
    <source>
        <strain evidence="14 15">CCNWXJ 40-4</strain>
    </source>
</reference>
<dbReference type="InterPro" id="IPR001412">
    <property type="entry name" value="aa-tRNA-synth_I_CS"/>
</dbReference>
<comment type="similarity">
    <text evidence="1 10">Belongs to the class-I aminoacyl-tRNA synthetase family. IleS type 1 subfamily.</text>
</comment>
<comment type="function">
    <text evidence="8 10">Catalyzes the attachment of isoleucine to tRNA(Ile). As IleRS can inadvertently accommodate and process structurally similar amino acids such as valine, to avoid such errors it has two additional distinct tRNA(Ile)-dependent editing activities. One activity is designated as 'pretransfer' editing and involves the hydrolysis of activated Val-AMP. The other activity is designated 'posttransfer' editing and involves deacylation of mischarged Val-tRNA(Ile).</text>
</comment>
<feature type="binding site" evidence="10">
    <location>
        <position position="682"/>
    </location>
    <ligand>
        <name>L-isoleucyl-5'-AMP</name>
        <dbReference type="ChEBI" id="CHEBI:178002"/>
    </ligand>
</feature>
<keyword evidence="4 10" id="KW-0547">Nucleotide-binding</keyword>
<dbReference type="InterPro" id="IPR033708">
    <property type="entry name" value="Anticodon_Ile_BEm"/>
</dbReference>
<dbReference type="HAMAP" id="MF_02002">
    <property type="entry name" value="Ile_tRNA_synth_type1"/>
    <property type="match status" value="1"/>
</dbReference>
<dbReference type="EC" id="6.1.1.5" evidence="10"/>
<dbReference type="GO" id="GO:0005524">
    <property type="term" value="F:ATP binding"/>
    <property type="evidence" value="ECO:0007669"/>
    <property type="project" value="UniProtKB-UniRule"/>
</dbReference>
<dbReference type="PRINTS" id="PR00984">
    <property type="entry name" value="TRNASYNTHILE"/>
</dbReference>
<dbReference type="InterPro" id="IPR023585">
    <property type="entry name" value="Ile-tRNA-ligase_type1"/>
</dbReference>
<dbReference type="GO" id="GO:0005829">
    <property type="term" value="C:cytosol"/>
    <property type="evidence" value="ECO:0007669"/>
    <property type="project" value="TreeGrafter"/>
</dbReference>
<comment type="domain">
    <text evidence="10">IleRS has two distinct active sites: one for aminoacylation and one for editing. The misactivated valine is translocated from the active site to the editing site, which sterically excludes the correctly activated isoleucine. The single editing site contains two valyl binding pockets, one specific for each substrate (Val-AMP or Val-tRNA(Ile)).</text>
</comment>
<dbReference type="InterPro" id="IPR050081">
    <property type="entry name" value="Ile-tRNA_ligase"/>
</dbReference>
<keyword evidence="3 10" id="KW-0436">Ligase</keyword>
<keyword evidence="6 10" id="KW-0648">Protein biosynthesis</keyword>
<dbReference type="Gene3D" id="3.90.740.10">
    <property type="entry name" value="Valyl/Leucyl/Isoleucyl-tRNA synthetase, editing domain"/>
    <property type="match status" value="1"/>
</dbReference>
<feature type="domain" description="Methionyl/Valyl/Leucyl/Isoleucyl-tRNA synthetase anticodon-binding" evidence="13">
    <location>
        <begin position="805"/>
        <end position="955"/>
    </location>
</feature>
<evidence type="ECO:0000256" key="8">
    <source>
        <dbReference type="ARBA" id="ARBA00025217"/>
    </source>
</evidence>
<dbReference type="Proteomes" id="UP001642900">
    <property type="component" value="Unassembled WGS sequence"/>
</dbReference>
<evidence type="ECO:0000259" key="12">
    <source>
        <dbReference type="Pfam" id="PF00133"/>
    </source>
</evidence>
<feature type="domain" description="Aminoacyl-tRNA synthetase class Ia" evidence="12">
    <location>
        <begin position="35"/>
        <end position="491"/>
    </location>
</feature>
<keyword evidence="7 10" id="KW-0030">Aminoacyl-tRNA synthetase</keyword>
<feature type="domain" description="Aminoacyl-tRNA synthetase class Ia" evidence="12">
    <location>
        <begin position="550"/>
        <end position="760"/>
    </location>
</feature>
<keyword evidence="2 10" id="KW-0963">Cytoplasm</keyword>
<dbReference type="InterPro" id="IPR009008">
    <property type="entry name" value="Val/Leu/Ile-tRNA-synth_edit"/>
</dbReference>
<evidence type="ECO:0000256" key="6">
    <source>
        <dbReference type="ARBA" id="ARBA00022917"/>
    </source>
</evidence>
<dbReference type="InterPro" id="IPR014729">
    <property type="entry name" value="Rossmann-like_a/b/a_fold"/>
</dbReference>
<evidence type="ECO:0000256" key="9">
    <source>
        <dbReference type="ARBA" id="ARBA00048359"/>
    </source>
</evidence>
<dbReference type="CDD" id="cd07960">
    <property type="entry name" value="Anticodon_Ia_Ile_BEm"/>
    <property type="match status" value="1"/>
</dbReference>
<dbReference type="PANTHER" id="PTHR42765:SF1">
    <property type="entry name" value="ISOLEUCINE--TRNA LIGASE, MITOCHONDRIAL"/>
    <property type="match status" value="1"/>
</dbReference>
<dbReference type="SUPFAM" id="SSF52374">
    <property type="entry name" value="Nucleotidylyl transferase"/>
    <property type="match status" value="1"/>
</dbReference>
<dbReference type="InterPro" id="IPR002301">
    <property type="entry name" value="Ile-tRNA-ligase"/>
</dbReference>
<dbReference type="Pfam" id="PF08264">
    <property type="entry name" value="Anticodon_1"/>
    <property type="match status" value="1"/>
</dbReference>
<proteinExistence type="inferred from homology"/>
<dbReference type="PROSITE" id="PS00178">
    <property type="entry name" value="AA_TRNA_LIGASE_I"/>
    <property type="match status" value="1"/>
</dbReference>
<evidence type="ECO:0000256" key="3">
    <source>
        <dbReference type="ARBA" id="ARBA00022598"/>
    </source>
</evidence>
<evidence type="ECO:0000256" key="2">
    <source>
        <dbReference type="ARBA" id="ARBA00022490"/>
    </source>
</evidence>
<feature type="short sequence motif" description="'HIGH' region" evidence="10">
    <location>
        <begin position="64"/>
        <end position="74"/>
    </location>
</feature>
<comment type="subunit">
    <text evidence="10">Monomer.</text>
</comment>
<comment type="caution">
    <text evidence="10">Lacks conserved residue(s) required for the propagation of feature annotation.</text>
</comment>
<accession>A0A6G4WHF2</accession>
<sequence length="1061" mass="119242">MTDTSEKIDYSKTLYLPQTEFPMRAGLPEKEPLLVKRWQDMGMYKRLREDAAGREKYVLHDGPPYANGNIHIGHALNKILKDVITRSFQMRGYDSNYVPGWDCHGLPIEWKIEEENYRSKGKAKPDLSEPAAMIEFRKECRAYAEKWIKVQSEEFQRLGVVGDFDNPYLTMAYHAEARIAGELLKFAMSGQLYRGSKPVMWSVVERTALAEAEVEYQDYESDTIWVKFPVARPPMEFYKVERTGPITSVPTPDRYVAPDLDGAFVVIWTTTPWTIPGNRAVNFSPRVSYGLYEVTAAENDFGPQPGEKLIFADALAEESEAKAKVKLNRLRSVSADELGNLTLSHPFEGLGGGYEFPVPMLAGDHVTDDAGTGFVHTSPSHGREDFDAWMDAIAELEKRGIDTRLPFPVDDAGYYTKDAPGFGPDREGGAARVIDDNGKKGDANKAVIDELIKRNALFARGRLKHQYPHSWRSKKPIIFRNTPQWFVHMDKELGGFGMDAAPTSPLRGGRDAERSEGAAGGGSKGDVHSASVPPPLTPPLKGEGDSGAADTLRSRALAAIDSTRFVPAAGQTRLRAMIEERPDWVLSRQRAWGVPIAIFADADGNVLKDEAINARIVEAFEKEGADAWFAEGARERFLGSRANEPWTMVKDILDVWFDSGSSHTFTLEDRPDLKWPADVYLEGSDQHRGWFHSSLLESCGTRGRAPYDTVVTHGFTMDEDGRKMSKSLGNTVVPQDVMKQSGADILRLWVMTTDYWEDQRLGKNVLQTNIDAYRKLRNTIRWMLGTLAHDEGDVMPVKEMPELEQLMLHRLAEIDEIVRAGYDAFEFKRITRALIDFMVVELSAFYFDIRKDALYCDAPSSLKRKSAVQVVRHLFERLTTWLAPMLPFTMEEAWLERYPGAESVHLEQFRQTPAEWKNEALAEKWRKIKQVRSHVTAVLERSRERKLIGSSLEASPHVYLQSRYNGLFDGLDPAEIFITSGATIEYGVKNAPARNDDLRSATIDMTGAGEGSIWADFERATGTKCARSWRYTDDVGSDPEFPDVSARDAAVLRELQALGCL</sequence>
<evidence type="ECO:0000313" key="15">
    <source>
        <dbReference type="Proteomes" id="UP001642900"/>
    </source>
</evidence>
<dbReference type="GO" id="GO:0006428">
    <property type="term" value="P:isoleucyl-tRNA aminoacylation"/>
    <property type="evidence" value="ECO:0007669"/>
    <property type="project" value="UniProtKB-UniRule"/>
</dbReference>
<evidence type="ECO:0000256" key="4">
    <source>
        <dbReference type="ARBA" id="ARBA00022741"/>
    </source>
</evidence>
<feature type="binding site" evidence="10">
    <location>
        <position position="726"/>
    </location>
    <ligand>
        <name>ATP</name>
        <dbReference type="ChEBI" id="CHEBI:30616"/>
    </ligand>
</feature>
<dbReference type="InterPro" id="IPR002300">
    <property type="entry name" value="aa-tRNA-synth_Ia"/>
</dbReference>
<dbReference type="Pfam" id="PF00133">
    <property type="entry name" value="tRNA-synt_1"/>
    <property type="match status" value="2"/>
</dbReference>
<feature type="region of interest" description="Disordered" evidence="11">
    <location>
        <begin position="498"/>
        <end position="548"/>
    </location>
</feature>
<name>A0A6G4WHF2_9HYPH</name>
<dbReference type="EMBL" id="JAAKZF010000037">
    <property type="protein sequence ID" value="NGO53798.1"/>
    <property type="molecule type" value="Genomic_DNA"/>
</dbReference>
<evidence type="ECO:0000256" key="1">
    <source>
        <dbReference type="ARBA" id="ARBA00006887"/>
    </source>
</evidence>
<protein>
    <recommendedName>
        <fullName evidence="10">Isoleucine--tRNA ligase</fullName>
        <ecNumber evidence="10">6.1.1.5</ecNumber>
    </recommendedName>
    <alternativeName>
        <fullName evidence="10">Isoleucyl-tRNA synthetase</fullName>
        <shortName evidence="10">IleRS</shortName>
    </alternativeName>
</protein>
<dbReference type="Gene3D" id="1.10.730.20">
    <property type="match status" value="1"/>
</dbReference>
<evidence type="ECO:0000256" key="10">
    <source>
        <dbReference type="HAMAP-Rule" id="MF_02002"/>
    </source>
</evidence>
<dbReference type="GO" id="GO:0002161">
    <property type="term" value="F:aminoacyl-tRNA deacylase activity"/>
    <property type="evidence" value="ECO:0007669"/>
    <property type="project" value="InterPro"/>
</dbReference>
<dbReference type="SUPFAM" id="SSF50677">
    <property type="entry name" value="ValRS/IleRS/LeuRS editing domain"/>
    <property type="match status" value="1"/>
</dbReference>
<evidence type="ECO:0000256" key="11">
    <source>
        <dbReference type="SAM" id="MobiDB-lite"/>
    </source>
</evidence>
<dbReference type="PANTHER" id="PTHR42765">
    <property type="entry name" value="SOLEUCYL-TRNA SYNTHETASE"/>
    <property type="match status" value="1"/>
</dbReference>
<evidence type="ECO:0000313" key="14">
    <source>
        <dbReference type="EMBL" id="NGO53798.1"/>
    </source>
</evidence>
<evidence type="ECO:0000256" key="7">
    <source>
        <dbReference type="ARBA" id="ARBA00023146"/>
    </source>
</evidence>
<feature type="short sequence motif" description="'KMSKS' region" evidence="10">
    <location>
        <begin position="723"/>
        <end position="727"/>
    </location>
</feature>
<dbReference type="SUPFAM" id="SSF47323">
    <property type="entry name" value="Anticodon-binding domain of a subclass of class I aminoacyl-tRNA synthetases"/>
    <property type="match status" value="1"/>
</dbReference>
<dbReference type="NCBIfam" id="TIGR00392">
    <property type="entry name" value="ileS"/>
    <property type="match status" value="1"/>
</dbReference>
<dbReference type="InterPro" id="IPR009080">
    <property type="entry name" value="tRNAsynth_Ia_anticodon-bd"/>
</dbReference>